<evidence type="ECO:0008006" key="6">
    <source>
        <dbReference type="Google" id="ProtNLM"/>
    </source>
</evidence>
<evidence type="ECO:0000256" key="1">
    <source>
        <dbReference type="ARBA" id="ARBA00006484"/>
    </source>
</evidence>
<keyword evidence="3" id="KW-0560">Oxidoreductase</keyword>
<evidence type="ECO:0000313" key="4">
    <source>
        <dbReference type="EMBL" id="CAD0113829.1"/>
    </source>
</evidence>
<proteinExistence type="inferred from homology"/>
<organism evidence="4 5">
    <name type="scientific">Aureobasidium uvarum</name>
    <dbReference type="NCBI Taxonomy" id="2773716"/>
    <lineage>
        <taxon>Eukaryota</taxon>
        <taxon>Fungi</taxon>
        <taxon>Dikarya</taxon>
        <taxon>Ascomycota</taxon>
        <taxon>Pezizomycotina</taxon>
        <taxon>Dothideomycetes</taxon>
        <taxon>Dothideomycetidae</taxon>
        <taxon>Dothideales</taxon>
        <taxon>Saccotheciaceae</taxon>
        <taxon>Aureobasidium</taxon>
    </lineage>
</organism>
<dbReference type="OrthoDB" id="37659at2759"/>
<dbReference type="EMBL" id="CAINUL010000016">
    <property type="protein sequence ID" value="CAD0113829.1"/>
    <property type="molecule type" value="Genomic_DNA"/>
</dbReference>
<dbReference type="Proteomes" id="UP000745764">
    <property type="component" value="Unassembled WGS sequence"/>
</dbReference>
<comment type="caution">
    <text evidence="4">The sequence shown here is derived from an EMBL/GenBank/DDBJ whole genome shotgun (WGS) entry which is preliminary data.</text>
</comment>
<evidence type="ECO:0000256" key="2">
    <source>
        <dbReference type="ARBA" id="ARBA00022857"/>
    </source>
</evidence>
<accession>A0A9N8KN03</accession>
<dbReference type="PRINTS" id="PR00081">
    <property type="entry name" value="GDHRDH"/>
</dbReference>
<keyword evidence="5" id="KW-1185">Reference proteome</keyword>
<dbReference type="Pfam" id="PF00106">
    <property type="entry name" value="adh_short"/>
    <property type="match status" value="1"/>
</dbReference>
<reference evidence="4" key="1">
    <citation type="submission" date="2020-06" db="EMBL/GenBank/DDBJ databases">
        <authorList>
            <person name="Onetto C."/>
        </authorList>
    </citation>
    <scope>NUCLEOTIDE SEQUENCE</scope>
</reference>
<sequence>MAEITINDADLQALRGKVVLITGGSSGIGLATTNLLLSLGAKVVNGDMIGPISRPEPFSLESYHWIKTNVLDWPGLRDLFKATLNLHGHVDHVFANAGMRPSTSYLTLEVDERGNPIEPNHTTLDVNLKGVINTASLALHYMQKHPAPEGSVQSIVLTASPSAYHRFRAADYGVSKHGVLGLLRGLAPVTVPHLPIRVNALCPGWTVTGLTEEAHYAGVNVNLSTAGNVAKAAVLLMADESRHGQMVLSVGDKYREVEEAVLLKAMSSEVRGQELTEDEICEGVIANMMAQAQQ</sequence>
<dbReference type="GO" id="GO:0016491">
    <property type="term" value="F:oxidoreductase activity"/>
    <property type="evidence" value="ECO:0007669"/>
    <property type="project" value="UniProtKB-KW"/>
</dbReference>
<keyword evidence="2" id="KW-0521">NADP</keyword>
<dbReference type="InterPro" id="IPR020904">
    <property type="entry name" value="Sc_DH/Rdtase_CS"/>
</dbReference>
<dbReference type="PANTHER" id="PTHR43180:SF10">
    <property type="entry name" value="NAD(P)-BINDING PROTEIN"/>
    <property type="match status" value="1"/>
</dbReference>
<dbReference type="SUPFAM" id="SSF51735">
    <property type="entry name" value="NAD(P)-binding Rossmann-fold domains"/>
    <property type="match status" value="1"/>
</dbReference>
<evidence type="ECO:0000256" key="3">
    <source>
        <dbReference type="ARBA" id="ARBA00023002"/>
    </source>
</evidence>
<dbReference type="PANTHER" id="PTHR43180">
    <property type="entry name" value="3-OXOACYL-(ACYL-CARRIER-PROTEIN) REDUCTASE (AFU_ORTHOLOGUE AFUA_6G11210)"/>
    <property type="match status" value="1"/>
</dbReference>
<gene>
    <name evidence="4" type="ORF">AWRI4620_LOCUS8084</name>
</gene>
<dbReference type="InterPro" id="IPR036291">
    <property type="entry name" value="NAD(P)-bd_dom_sf"/>
</dbReference>
<dbReference type="AlphaFoldDB" id="A0A9N8KN03"/>
<protein>
    <recommendedName>
        <fullName evidence="6">NAD(P)-binding protein</fullName>
    </recommendedName>
</protein>
<comment type="similarity">
    <text evidence="1">Belongs to the short-chain dehydrogenases/reductases (SDR) family.</text>
</comment>
<evidence type="ECO:0000313" key="5">
    <source>
        <dbReference type="Proteomes" id="UP000745764"/>
    </source>
</evidence>
<dbReference type="Gene3D" id="3.40.50.720">
    <property type="entry name" value="NAD(P)-binding Rossmann-like Domain"/>
    <property type="match status" value="1"/>
</dbReference>
<dbReference type="PROSITE" id="PS00061">
    <property type="entry name" value="ADH_SHORT"/>
    <property type="match status" value="1"/>
</dbReference>
<dbReference type="InterPro" id="IPR002347">
    <property type="entry name" value="SDR_fam"/>
</dbReference>
<name>A0A9N8KN03_9PEZI</name>